<dbReference type="STRING" id="521011.Mpal_2321"/>
<evidence type="ECO:0000256" key="1">
    <source>
        <dbReference type="ARBA" id="ARBA00004496"/>
    </source>
</evidence>
<evidence type="ECO:0000256" key="4">
    <source>
        <dbReference type="ARBA" id="ARBA00022555"/>
    </source>
</evidence>
<dbReference type="InterPro" id="IPR053943">
    <property type="entry name" value="RlmKL-like_Mtase_CS"/>
</dbReference>
<evidence type="ECO:0000313" key="16">
    <source>
        <dbReference type="EMBL" id="ACL17606.1"/>
    </source>
</evidence>
<feature type="domain" description="Ribosomal RNA large subunit methyltransferase K/L-like methyltransferase" evidence="15">
    <location>
        <begin position="152"/>
        <end position="285"/>
    </location>
</feature>
<evidence type="ECO:0000259" key="15">
    <source>
        <dbReference type="Pfam" id="PF01170"/>
    </source>
</evidence>
<comment type="similarity">
    <text evidence="12">Belongs to the methyltransferase superfamily. Trm-G10 family.</text>
</comment>
<keyword evidence="3" id="KW-0963">Cytoplasm</keyword>
<reference evidence="16 17" key="1">
    <citation type="journal article" date="2015" name="Genome Announc.">
        <title>Complete Genome Sequence of Methanosphaerula palustris E1-9CT, a Hydrogenotrophic Methanogen Isolated from a Minerotrophic Fen Peatland.</title>
        <authorList>
            <person name="Cadillo-Quiroz H."/>
            <person name="Browne P."/>
            <person name="Kyrpides N."/>
            <person name="Woyke T."/>
            <person name="Goodwin L."/>
            <person name="Detter C."/>
            <person name="Yavitt J.B."/>
            <person name="Zinder S.H."/>
        </authorList>
    </citation>
    <scope>NUCLEOTIDE SEQUENCE [LARGE SCALE GENOMIC DNA]</scope>
    <source>
        <strain evidence="17">ATCC BAA-1556 / DSM 19958 / E1-9c</strain>
    </source>
</reference>
<dbReference type="CDD" id="cd02440">
    <property type="entry name" value="AdoMet_MTases"/>
    <property type="match status" value="1"/>
</dbReference>
<keyword evidence="4" id="KW-0820">tRNA-binding</keyword>
<dbReference type="GO" id="GO:0030488">
    <property type="term" value="P:tRNA methylation"/>
    <property type="evidence" value="ECO:0007669"/>
    <property type="project" value="TreeGrafter"/>
</dbReference>
<dbReference type="GO" id="GO:0160101">
    <property type="term" value="F:tRNA (guanine(10)-N2)-dimethyltransferase activity"/>
    <property type="evidence" value="ECO:0007669"/>
    <property type="project" value="UniProtKB-EC"/>
</dbReference>
<evidence type="ECO:0000256" key="13">
    <source>
        <dbReference type="ARBA" id="ARBA00066936"/>
    </source>
</evidence>
<dbReference type="GeneID" id="7270582"/>
<dbReference type="PROSITE" id="PS01261">
    <property type="entry name" value="UPF0020"/>
    <property type="match status" value="1"/>
</dbReference>
<evidence type="ECO:0000256" key="5">
    <source>
        <dbReference type="ARBA" id="ARBA00022603"/>
    </source>
</evidence>
<keyword evidence="17" id="KW-1185">Reference proteome</keyword>
<evidence type="ECO:0000256" key="6">
    <source>
        <dbReference type="ARBA" id="ARBA00022679"/>
    </source>
</evidence>
<dbReference type="KEGG" id="mpl:Mpal_2321"/>
<dbReference type="SUPFAM" id="SSF53335">
    <property type="entry name" value="S-adenosyl-L-methionine-dependent methyltransferases"/>
    <property type="match status" value="1"/>
</dbReference>
<dbReference type="AlphaFoldDB" id="B8GEA5"/>
<proteinExistence type="inferred from homology"/>
<comment type="catalytic activity">
    <reaction evidence="10">
        <text>guanosine(10) in tRNA + 2 S-adenosyl-L-methionine = N(2)-dimethylguanosine(10) in tRNA + 2 S-adenosyl-L-homocysteine + 2 H(+)</text>
        <dbReference type="Rhea" id="RHEA:43124"/>
        <dbReference type="Rhea" id="RHEA-COMP:10355"/>
        <dbReference type="Rhea" id="RHEA-COMP:10358"/>
        <dbReference type="ChEBI" id="CHEBI:15378"/>
        <dbReference type="ChEBI" id="CHEBI:57856"/>
        <dbReference type="ChEBI" id="CHEBI:59789"/>
        <dbReference type="ChEBI" id="CHEBI:74269"/>
        <dbReference type="ChEBI" id="CHEBI:74513"/>
        <dbReference type="EC" id="2.1.1.213"/>
    </reaction>
</comment>
<dbReference type="EC" id="2.1.1.213" evidence="13"/>
<keyword evidence="6" id="KW-0808">Transferase</keyword>
<dbReference type="Gene3D" id="3.40.50.150">
    <property type="entry name" value="Vaccinia Virus protein VP39"/>
    <property type="match status" value="1"/>
</dbReference>
<evidence type="ECO:0000256" key="8">
    <source>
        <dbReference type="ARBA" id="ARBA00022694"/>
    </source>
</evidence>
<dbReference type="Proteomes" id="UP000002457">
    <property type="component" value="Chromosome"/>
</dbReference>
<dbReference type="FunFam" id="3.40.50.150:FF:000251">
    <property type="entry name" value="Putative RNA methylase"/>
    <property type="match status" value="1"/>
</dbReference>
<evidence type="ECO:0000256" key="3">
    <source>
        <dbReference type="ARBA" id="ARBA00022490"/>
    </source>
</evidence>
<sequence>MKVICLLSGEHPVLPAKELEVAGMLTDLWPQVAVMDCPDPEKTGRLAQTHLVLRYLDTCEPTLEAVRTMLADLALSPDGTFAVRAKKVCGTPIEAEPPAIERFAGGLIQGKVSLAAPDHEFHLVFSGDRCFCGELLLRIDRRTMDLRNPYGRPFFHPGVMMPRMARTLVNLSLAEPGEILYDPFCGTGGTMLEADLIGIQAYGSDTDRAMLIGSRQNLPKAGVLAGDATCLPVKSAAVDAVVSDLPYGQSVPIIAPSLEKLYSGSLEEIRRILKPGRRAVIVTHQPIGLIAQEYLTVLGQYEQRVHKSLTRRILVLEK</sequence>
<dbReference type="Pfam" id="PF01170">
    <property type="entry name" value="UPF0020"/>
    <property type="match status" value="1"/>
</dbReference>
<dbReference type="CDD" id="cd11715">
    <property type="entry name" value="THUMP_AdoMetMT"/>
    <property type="match status" value="1"/>
</dbReference>
<evidence type="ECO:0000256" key="11">
    <source>
        <dbReference type="ARBA" id="ARBA00054380"/>
    </source>
</evidence>
<keyword evidence="5 16" id="KW-0489">Methyltransferase</keyword>
<evidence type="ECO:0000256" key="2">
    <source>
        <dbReference type="ARBA" id="ARBA00011245"/>
    </source>
</evidence>
<dbReference type="GO" id="GO:0005737">
    <property type="term" value="C:cytoplasm"/>
    <property type="evidence" value="ECO:0007669"/>
    <property type="project" value="UniProtKB-SubCell"/>
</dbReference>
<dbReference type="RefSeq" id="WP_012618925.1">
    <property type="nucleotide sequence ID" value="NC_011832.1"/>
</dbReference>
<dbReference type="EMBL" id="CP001338">
    <property type="protein sequence ID" value="ACL17606.1"/>
    <property type="molecule type" value="Genomic_DNA"/>
</dbReference>
<evidence type="ECO:0000313" key="17">
    <source>
        <dbReference type="Proteomes" id="UP000002457"/>
    </source>
</evidence>
<keyword evidence="7" id="KW-0949">S-adenosyl-L-methionine</keyword>
<comment type="function">
    <text evidence="11">Catalyzes the adenosylmethionine-dependent methylation of the exocyclic amino group (N(2)) of guanosine at position 10 of various tRNAs. Acts via a two-step process that leads to the formation of either N(2)-monomethyl (m(2)G) or N(2)-dimethylguanosine (m(2)(2)G).</text>
</comment>
<dbReference type="GO" id="GO:0000049">
    <property type="term" value="F:tRNA binding"/>
    <property type="evidence" value="ECO:0007669"/>
    <property type="project" value="UniProtKB-KW"/>
</dbReference>
<dbReference type="InterPro" id="IPR000241">
    <property type="entry name" value="RlmKL-like_Mtase"/>
</dbReference>
<protein>
    <recommendedName>
        <fullName evidence="13">tRNA (guanine(10)-N(2))-dimethyltransferase</fullName>
        <ecNumber evidence="13">2.1.1.213</ecNumber>
    </recommendedName>
    <alternativeName>
        <fullName evidence="14">tRNA:G10 dimethyltransferase</fullName>
    </alternativeName>
</protein>
<dbReference type="InterPro" id="IPR029063">
    <property type="entry name" value="SAM-dependent_MTases_sf"/>
</dbReference>
<evidence type="ECO:0000256" key="14">
    <source>
        <dbReference type="ARBA" id="ARBA00082665"/>
    </source>
</evidence>
<dbReference type="PANTHER" id="PTHR14911:SF21">
    <property type="entry name" value="N2-METHYLGUANOSINE TRNA METHYLTRANSFERASE"/>
    <property type="match status" value="1"/>
</dbReference>
<keyword evidence="9" id="KW-0694">RNA-binding</keyword>
<comment type="subunit">
    <text evidence="2">Monomer.</text>
</comment>
<evidence type="ECO:0000256" key="10">
    <source>
        <dbReference type="ARBA" id="ARBA00051883"/>
    </source>
</evidence>
<dbReference type="eggNOG" id="arCOG00047">
    <property type="taxonomic scope" value="Archaea"/>
</dbReference>
<comment type="subcellular location">
    <subcellularLocation>
        <location evidence="1">Cytoplasm</location>
    </subcellularLocation>
</comment>
<evidence type="ECO:0000256" key="7">
    <source>
        <dbReference type="ARBA" id="ARBA00022691"/>
    </source>
</evidence>
<dbReference type="PANTHER" id="PTHR14911">
    <property type="entry name" value="THUMP DOMAIN-CONTAINING"/>
    <property type="match status" value="1"/>
</dbReference>
<dbReference type="HOGENOM" id="CLU_057819_1_0_2"/>
<accession>B8GEA5</accession>
<gene>
    <name evidence="16" type="ordered locus">Mpal_2321</name>
</gene>
<organism evidence="16 17">
    <name type="scientific">Methanosphaerula palustris (strain ATCC BAA-1556 / DSM 19958 / E1-9c)</name>
    <dbReference type="NCBI Taxonomy" id="521011"/>
    <lineage>
        <taxon>Archaea</taxon>
        <taxon>Methanobacteriati</taxon>
        <taxon>Methanobacteriota</taxon>
        <taxon>Stenosarchaea group</taxon>
        <taxon>Methanomicrobia</taxon>
        <taxon>Methanomicrobiales</taxon>
        <taxon>Methanoregulaceae</taxon>
        <taxon>Methanosphaerula</taxon>
    </lineage>
</organism>
<keyword evidence="8" id="KW-0819">tRNA processing</keyword>
<evidence type="ECO:0000256" key="9">
    <source>
        <dbReference type="ARBA" id="ARBA00022884"/>
    </source>
</evidence>
<name>B8GEA5_METPE</name>
<dbReference type="OrthoDB" id="7080at2157"/>
<evidence type="ECO:0000256" key="12">
    <source>
        <dbReference type="ARBA" id="ARBA00061338"/>
    </source>
</evidence>